<dbReference type="Pfam" id="PF02485">
    <property type="entry name" value="Branch"/>
    <property type="match status" value="1"/>
</dbReference>
<dbReference type="GO" id="GO:0000139">
    <property type="term" value="C:Golgi membrane"/>
    <property type="evidence" value="ECO:0007669"/>
    <property type="project" value="UniProtKB-SubCell"/>
</dbReference>
<evidence type="ECO:0000256" key="7">
    <source>
        <dbReference type="ARBA" id="ARBA00022989"/>
    </source>
</evidence>
<keyword evidence="4" id="KW-0808">Transferase</keyword>
<keyword evidence="7" id="KW-1133">Transmembrane helix</keyword>
<sequence>MRLWWIRQCSDLSCGATSANLADSPCVLPDIAGAPSSRKRHCGDSTRQNDHQNNIRREAERAEQLRRAMQKHTKKSVVGVSDVTESDPDPNPSIISKYLSEPDPARRVPSGPVGLGAPDLTLMESGLLRRLLVAVILVSTALWGATRYDPIQLSGWILKSSSLEFTDDGVPEEAFDCTAILKGDRDELDKAKVLSVTKDFRKKVKVSEEYYVTATQDCRHYIRTRKYQQYPLSKEEEDFPLAYTIVAHHKVQNFERLLRAIYTPQNVYCVHVDKKVTFSTLASFMSITSCFPNVFMVSRPVSVTYAGWSRVQADINCMSDLYNVSTTWKYLINLCGQDFPIKTNLEIVRSLQALGGGNSLHSEKCPPSQAWRWTILHQEVDGILQRTNQQRGPPPFNIRLHYGSTYIIVSRGYIHSVLKDSRIQALKEWAKGIYSPDENFWATIQRMLGVPGSTRPNPKYDVSDINAVARLVKWQDLEGPDNSSAAYPPCEGHYVRNICVYGAGDLSWMLKQHHLFANKFDIDTNYIALHCLDHYLRHKALTDIP</sequence>
<evidence type="ECO:0000256" key="3">
    <source>
        <dbReference type="ARBA" id="ARBA00022676"/>
    </source>
</evidence>
<dbReference type="InterPro" id="IPR003406">
    <property type="entry name" value="Glyco_trans_14"/>
</dbReference>
<dbReference type="GO" id="GO:0003829">
    <property type="term" value="F:beta-1,3-galactosyl-O-glycosyl-glycoprotein beta-1,6-N-acetylglucosaminyltransferase activity"/>
    <property type="evidence" value="ECO:0007669"/>
    <property type="project" value="TreeGrafter"/>
</dbReference>
<accession>A0AA47MD91</accession>
<keyword evidence="13" id="KW-1185">Reference proteome</keyword>
<dbReference type="PANTHER" id="PTHR19297:SF96">
    <property type="entry name" value="BETA-1,3-GALACTOSYL-O-GLYCOSYL-GLYCOPROTEIN BETA-1,6-N-ACETYLGLUCOSAMINYLTRANSFERASE"/>
    <property type="match status" value="1"/>
</dbReference>
<comment type="pathway">
    <text evidence="2">Protein modification; protein glycosylation.</text>
</comment>
<evidence type="ECO:0000256" key="11">
    <source>
        <dbReference type="SAM" id="MobiDB-lite"/>
    </source>
</evidence>
<evidence type="ECO:0000256" key="1">
    <source>
        <dbReference type="ARBA" id="ARBA00004323"/>
    </source>
</evidence>
<dbReference type="AlphaFoldDB" id="A0AA47MD91"/>
<evidence type="ECO:0000256" key="10">
    <source>
        <dbReference type="ARBA" id="ARBA00038150"/>
    </source>
</evidence>
<dbReference type="Proteomes" id="UP001174136">
    <property type="component" value="Unassembled WGS sequence"/>
</dbReference>
<comment type="subcellular location">
    <subcellularLocation>
        <location evidence="1">Golgi apparatus membrane</location>
        <topology evidence="1">Single-pass type II membrane protein</topology>
    </subcellularLocation>
</comment>
<reference evidence="12" key="1">
    <citation type="journal article" date="2023" name="Front. Mar. Sci.">
        <title>A new Merluccius polli reference genome to investigate the effects of global change in West African waters.</title>
        <authorList>
            <person name="Mateo J.L."/>
            <person name="Blanco-Fernandez C."/>
            <person name="Garcia-Vazquez E."/>
            <person name="Machado-Schiaffino G."/>
        </authorList>
    </citation>
    <scope>NUCLEOTIDE SEQUENCE</scope>
    <source>
        <strain evidence="12">C29</strain>
        <tissue evidence="12">Fin</tissue>
    </source>
</reference>
<evidence type="ECO:0000256" key="5">
    <source>
        <dbReference type="ARBA" id="ARBA00022692"/>
    </source>
</evidence>
<evidence type="ECO:0000256" key="8">
    <source>
        <dbReference type="ARBA" id="ARBA00023136"/>
    </source>
</evidence>
<feature type="compositionally biased region" description="Basic and acidic residues" evidence="11">
    <location>
        <begin position="42"/>
        <end position="55"/>
    </location>
</feature>
<feature type="region of interest" description="Disordered" evidence="11">
    <location>
        <begin position="68"/>
        <end position="112"/>
    </location>
</feature>
<name>A0AA47MD91_MERPO</name>
<organism evidence="12 13">
    <name type="scientific">Merluccius polli</name>
    <name type="common">Benguela hake</name>
    <name type="synonym">Merluccius cadenati</name>
    <dbReference type="NCBI Taxonomy" id="89951"/>
    <lineage>
        <taxon>Eukaryota</taxon>
        <taxon>Metazoa</taxon>
        <taxon>Chordata</taxon>
        <taxon>Craniata</taxon>
        <taxon>Vertebrata</taxon>
        <taxon>Euteleostomi</taxon>
        <taxon>Actinopterygii</taxon>
        <taxon>Neopterygii</taxon>
        <taxon>Teleostei</taxon>
        <taxon>Neoteleostei</taxon>
        <taxon>Acanthomorphata</taxon>
        <taxon>Zeiogadaria</taxon>
        <taxon>Gadariae</taxon>
        <taxon>Gadiformes</taxon>
        <taxon>Gadoidei</taxon>
        <taxon>Merlucciidae</taxon>
        <taxon>Merluccius</taxon>
    </lineage>
</organism>
<dbReference type="PANTHER" id="PTHR19297">
    <property type="entry name" value="GLYCOSYLTRANSFERASE 14 FAMILY MEMBER"/>
    <property type="match status" value="1"/>
</dbReference>
<keyword evidence="3" id="KW-0328">Glycosyltransferase</keyword>
<keyword evidence="6" id="KW-0735">Signal-anchor</keyword>
<keyword evidence="8" id="KW-0472">Membrane</keyword>
<evidence type="ECO:0000313" key="13">
    <source>
        <dbReference type="Proteomes" id="UP001174136"/>
    </source>
</evidence>
<keyword evidence="5" id="KW-0812">Transmembrane</keyword>
<evidence type="ECO:0000256" key="6">
    <source>
        <dbReference type="ARBA" id="ARBA00022968"/>
    </source>
</evidence>
<evidence type="ECO:0000256" key="4">
    <source>
        <dbReference type="ARBA" id="ARBA00022679"/>
    </source>
</evidence>
<gene>
    <name evidence="12" type="primary">Gcnt1_1</name>
    <name evidence="12" type="ORF">N1851_025673</name>
</gene>
<protein>
    <submittedName>
        <fullName evidence="12">Beta-1,3-galactosyl-O-glycosyl-glycoprotein beta-1,6-N-acetylglucosaminyltransferase</fullName>
    </submittedName>
</protein>
<evidence type="ECO:0000313" key="12">
    <source>
        <dbReference type="EMBL" id="KAK0138128.1"/>
    </source>
</evidence>
<comment type="similarity">
    <text evidence="10">Belongs to the glycosyltransferase 14 family.</text>
</comment>
<comment type="caution">
    <text evidence="12">The sequence shown here is derived from an EMBL/GenBank/DDBJ whole genome shotgun (WGS) entry which is preliminary data.</text>
</comment>
<proteinExistence type="inferred from homology"/>
<evidence type="ECO:0000256" key="9">
    <source>
        <dbReference type="ARBA" id="ARBA00023180"/>
    </source>
</evidence>
<feature type="region of interest" description="Disordered" evidence="11">
    <location>
        <begin position="35"/>
        <end position="55"/>
    </location>
</feature>
<dbReference type="EMBL" id="JAOPHQ010004835">
    <property type="protein sequence ID" value="KAK0138128.1"/>
    <property type="molecule type" value="Genomic_DNA"/>
</dbReference>
<keyword evidence="9" id="KW-0325">Glycoprotein</keyword>
<evidence type="ECO:0000256" key="2">
    <source>
        <dbReference type="ARBA" id="ARBA00004922"/>
    </source>
</evidence>